<dbReference type="CDD" id="cd02247">
    <property type="entry name" value="cupin_pirin_C"/>
    <property type="match status" value="1"/>
</dbReference>
<keyword evidence="2" id="KW-0408">Iron</keyword>
<dbReference type="AlphaFoldDB" id="A0A100YWS0"/>
<reference evidence="6 7" key="1">
    <citation type="submission" date="2015-12" db="EMBL/GenBank/DDBJ databases">
        <title>Draft Genome Sequence of Olsenella scatoligenes SK9K4T; a Producer of 3-Methylindole- (skatole) and 4-Methylphenol- (p-cresol) Isolated from Pig Feces.</title>
        <authorList>
            <person name="Li X."/>
            <person name="Borg B."/>
            <person name="Canibe N."/>
        </authorList>
    </citation>
    <scope>NUCLEOTIDE SEQUENCE [LARGE SCALE GENOMIC DNA]</scope>
    <source>
        <strain evidence="6 7">SK9K4</strain>
    </source>
</reference>
<dbReference type="InterPro" id="IPR011051">
    <property type="entry name" value="RmlC_Cupin_sf"/>
</dbReference>
<dbReference type="SUPFAM" id="SSF51182">
    <property type="entry name" value="RmlC-like cupins"/>
    <property type="match status" value="1"/>
</dbReference>
<dbReference type="InterPro" id="IPR012093">
    <property type="entry name" value="Pirin"/>
</dbReference>
<dbReference type="InterPro" id="IPR014710">
    <property type="entry name" value="RmlC-like_jellyroll"/>
</dbReference>
<dbReference type="GO" id="GO:0046872">
    <property type="term" value="F:metal ion binding"/>
    <property type="evidence" value="ECO:0007669"/>
    <property type="project" value="UniProtKB-KW"/>
</dbReference>
<dbReference type="InterPro" id="IPR008778">
    <property type="entry name" value="Pirin_C_dom"/>
</dbReference>
<dbReference type="CDD" id="cd02909">
    <property type="entry name" value="cupin_pirin_N"/>
    <property type="match status" value="1"/>
</dbReference>
<evidence type="ECO:0000256" key="2">
    <source>
        <dbReference type="PIRSR" id="PIRSR006232-1"/>
    </source>
</evidence>
<evidence type="ECO:0000313" key="7">
    <source>
        <dbReference type="Proteomes" id="UP000054078"/>
    </source>
</evidence>
<feature type="domain" description="Pirin N-terminal" evidence="4">
    <location>
        <begin position="23"/>
        <end position="119"/>
    </location>
</feature>
<feature type="binding site" evidence="2">
    <location>
        <position position="102"/>
    </location>
    <ligand>
        <name>Fe cation</name>
        <dbReference type="ChEBI" id="CHEBI:24875"/>
    </ligand>
</feature>
<organism evidence="6 7">
    <name type="scientific">Tractidigestivibacter scatoligenes</name>
    <name type="common">Olsenella scatoligenes</name>
    <dbReference type="NCBI Taxonomy" id="1299998"/>
    <lineage>
        <taxon>Bacteria</taxon>
        <taxon>Bacillati</taxon>
        <taxon>Actinomycetota</taxon>
        <taxon>Coriobacteriia</taxon>
        <taxon>Coriobacteriales</taxon>
        <taxon>Atopobiaceae</taxon>
        <taxon>Tractidigestivibacter</taxon>
    </lineage>
</organism>
<evidence type="ECO:0000259" key="5">
    <source>
        <dbReference type="Pfam" id="PF05726"/>
    </source>
</evidence>
<dbReference type="EMBL" id="LOJF01000001">
    <property type="protein sequence ID" value="KUH59118.1"/>
    <property type="molecule type" value="Genomic_DNA"/>
</dbReference>
<dbReference type="RefSeq" id="WP_059053049.1">
    <property type="nucleotide sequence ID" value="NZ_LOJF01000001.1"/>
</dbReference>
<evidence type="ECO:0000256" key="3">
    <source>
        <dbReference type="RuleBase" id="RU003457"/>
    </source>
</evidence>
<dbReference type="PANTHER" id="PTHR13903:SF8">
    <property type="entry name" value="PIRIN"/>
    <property type="match status" value="1"/>
</dbReference>
<feature type="binding site" evidence="2">
    <location>
        <position position="58"/>
    </location>
    <ligand>
        <name>Fe cation</name>
        <dbReference type="ChEBI" id="CHEBI:24875"/>
    </ligand>
</feature>
<comment type="cofactor">
    <cofactor evidence="2">
        <name>Fe cation</name>
        <dbReference type="ChEBI" id="CHEBI:24875"/>
    </cofactor>
    <text evidence="2">Binds 1 Fe cation per subunit.</text>
</comment>
<evidence type="ECO:0000256" key="1">
    <source>
        <dbReference type="ARBA" id="ARBA00008416"/>
    </source>
</evidence>
<dbReference type="Proteomes" id="UP000054078">
    <property type="component" value="Unassembled WGS sequence"/>
</dbReference>
<dbReference type="InterPro" id="IPR003829">
    <property type="entry name" value="Pirin_N_dom"/>
</dbReference>
<comment type="caution">
    <text evidence="6">The sequence shown here is derived from an EMBL/GenBank/DDBJ whole genome shotgun (WGS) entry which is preliminary data.</text>
</comment>
<name>A0A100YWS0_TRASO</name>
<proteinExistence type="inferred from homology"/>
<feature type="binding site" evidence="2">
    <location>
        <position position="104"/>
    </location>
    <ligand>
        <name>Fe cation</name>
        <dbReference type="ChEBI" id="CHEBI:24875"/>
    </ligand>
</feature>
<sequence>MLRHAANVVKGYRTQDGAGVSLVRVLGDQTARDFDPFLMLDSFDSTNPDDYTAGFPLHPHRGIETVSYLREGAMHHRDTMGFEDTVTSGEVQWMCAGSGVEHEETIPAARRLLGVQLWLNLPAAEKMTQPTYHAVKCDAIESVPLDGAVLRLLAGYYVDENGKSHQGFVGSHLPLDYYELTVEAGHSVEIPVDEDRSVLAFTLEGPALIGGLPLGEKTAVKLVEGDRVGITATDEKPSVVLLMSSVALREPIAWGGPIVMNSTAELRQAFRDLDEGTFIREDVRSL</sequence>
<dbReference type="STRING" id="1299998.AUL39_01945"/>
<feature type="binding site" evidence="2">
    <location>
        <position position="60"/>
    </location>
    <ligand>
        <name>Fe cation</name>
        <dbReference type="ChEBI" id="CHEBI:24875"/>
    </ligand>
</feature>
<dbReference type="PANTHER" id="PTHR13903">
    <property type="entry name" value="PIRIN-RELATED"/>
    <property type="match status" value="1"/>
</dbReference>
<feature type="domain" description="Pirin C-terminal" evidence="5">
    <location>
        <begin position="177"/>
        <end position="278"/>
    </location>
</feature>
<evidence type="ECO:0000259" key="4">
    <source>
        <dbReference type="Pfam" id="PF02678"/>
    </source>
</evidence>
<dbReference type="Pfam" id="PF05726">
    <property type="entry name" value="Pirin_C"/>
    <property type="match status" value="1"/>
</dbReference>
<dbReference type="Gene3D" id="2.60.120.10">
    <property type="entry name" value="Jelly Rolls"/>
    <property type="match status" value="2"/>
</dbReference>
<keyword evidence="7" id="KW-1185">Reference proteome</keyword>
<evidence type="ECO:0000313" key="6">
    <source>
        <dbReference type="EMBL" id="KUH59118.1"/>
    </source>
</evidence>
<dbReference type="OrthoDB" id="321327at2"/>
<gene>
    <name evidence="6" type="ORF">AUL39_01945</name>
</gene>
<accession>A0A100YWS0</accession>
<dbReference type="PIRSF" id="PIRSF006232">
    <property type="entry name" value="Pirin"/>
    <property type="match status" value="1"/>
</dbReference>
<comment type="similarity">
    <text evidence="1 3">Belongs to the pirin family.</text>
</comment>
<keyword evidence="2" id="KW-0479">Metal-binding</keyword>
<dbReference type="Pfam" id="PF02678">
    <property type="entry name" value="Pirin"/>
    <property type="match status" value="1"/>
</dbReference>
<protein>
    <submittedName>
        <fullName evidence="6">Pirin</fullName>
    </submittedName>
</protein>